<evidence type="ECO:0000313" key="4">
    <source>
        <dbReference type="EMBL" id="CAJ0940454.1"/>
    </source>
</evidence>
<dbReference type="InterPro" id="IPR003961">
    <property type="entry name" value="FN3_dom"/>
</dbReference>
<keyword evidence="5" id="KW-1185">Reference proteome</keyword>
<feature type="domain" description="Fibronectin type-III" evidence="3">
    <location>
        <begin position="450"/>
        <end position="534"/>
    </location>
</feature>
<feature type="compositionally biased region" description="Basic and acidic residues" evidence="2">
    <location>
        <begin position="607"/>
        <end position="623"/>
    </location>
</feature>
<dbReference type="InterPro" id="IPR050991">
    <property type="entry name" value="ECM_Regulatory_Proteins"/>
</dbReference>
<dbReference type="InterPro" id="IPR016024">
    <property type="entry name" value="ARM-type_fold"/>
</dbReference>
<dbReference type="Proteomes" id="UP001176940">
    <property type="component" value="Unassembled WGS sequence"/>
</dbReference>
<dbReference type="Gene3D" id="2.60.40.10">
    <property type="entry name" value="Immunoglobulins"/>
    <property type="match status" value="2"/>
</dbReference>
<dbReference type="Gene3D" id="1.25.10.10">
    <property type="entry name" value="Leucine-rich Repeat Variant"/>
    <property type="match status" value="2"/>
</dbReference>
<feature type="compositionally biased region" description="Polar residues" evidence="2">
    <location>
        <begin position="624"/>
        <end position="633"/>
    </location>
</feature>
<dbReference type="EMBL" id="CAUEEQ010017187">
    <property type="protein sequence ID" value="CAJ0940454.1"/>
    <property type="molecule type" value="Genomic_DNA"/>
</dbReference>
<sequence>MVTEELAVKTLVMDRLLPRLLSPLPDEVQECVALLMGEVQTQCEELVEALIKDPQCDRYLAALCRFLHTANIRLCSNVAYILGMVAEDPEVAVMLVNLAEIATDWDLLGGLGAMLLWDDAESVMNAAGALGTLAENSHGRHWLLSSVESDFIIENITKLLDSPNDWTASNCALVLARISMCQEGCTRLLEHPKSDMILQKIMASLHVDEAGCGLNAAFTLGRLCDTDKGRRRVLALQEADNMICNLEAMMSGGDAGGSRNACFALTCLVTSPAGHQHVLKSPQFPQVLETLCHLLQSSEQDSCWFAAITVKGLSKFPSGVVILRQHPTLEAILKKIAALHVAGEELLQEVEVTLRNLQRLPQPGPPTAKILESGSVVVAWKEYRPHSGLTVTYSLYDGDRLLYRGPSFSYVIPRCSPGHHPLKVVLETEGDRSLASPVTLVTVEEPLPGCPTDFQVAGRTATKVRLSWNPPAGSGPGIKYAVYREDLLVETTSDVTCIVAGLTPATAYTFSVCSCNSRGHSPRVPVVTRTLDGGDHAPDRLTVYVVGRSEMFITWEGPKDPVGRFFNYELSLNGKSVYLGTERSYTARRLTPSTEYTCTVCAITSEGRHESRPVTKRTARDEYTNLNKNQTGGSRHISGSPPAEATDQSDKPSRRSSLTKNHGVRPLTSKQASRTKRDNKAVSTRSRRDSDVSWTADPNNSPTAAQSLVIKPPSPSDITPGQSSKKENKKCLEQTENGYDKSERNPAAIAGPKPSKQKTPDISQVQTTTADTKKPQSAFGFRLTPVASLCSLEPQYLLSSRAKTESDLIRPDHQDGPVPPNLSQDCSRASDKDRCITQKKALQPVRDPIVRYRHRSLKVNAWDFADALTSAEKKLCKFSATCPLTPTEEAIANVSKGLVHRGSLLSRGVGLSDGRRHSWSHLRSELSSLRGLKSNEAKSVETLRGLRSNPSVSGTFQKDIHVLIADSGVTFRLPPAPVRLPQRVRPHH</sequence>
<organism evidence="4 5">
    <name type="scientific">Ranitomeya imitator</name>
    <name type="common">mimic poison frog</name>
    <dbReference type="NCBI Taxonomy" id="111125"/>
    <lineage>
        <taxon>Eukaryota</taxon>
        <taxon>Metazoa</taxon>
        <taxon>Chordata</taxon>
        <taxon>Craniata</taxon>
        <taxon>Vertebrata</taxon>
        <taxon>Euteleostomi</taxon>
        <taxon>Amphibia</taxon>
        <taxon>Batrachia</taxon>
        <taxon>Anura</taxon>
        <taxon>Neobatrachia</taxon>
        <taxon>Hyloidea</taxon>
        <taxon>Dendrobatidae</taxon>
        <taxon>Dendrobatinae</taxon>
        <taxon>Ranitomeya</taxon>
    </lineage>
</organism>
<comment type="caution">
    <text evidence="4">The sequence shown here is derived from an EMBL/GenBank/DDBJ whole genome shotgun (WGS) entry which is preliminary data.</text>
</comment>
<dbReference type="PANTHER" id="PTHR46708">
    <property type="entry name" value="TENASCIN"/>
    <property type="match status" value="1"/>
</dbReference>
<dbReference type="SUPFAM" id="SSF48371">
    <property type="entry name" value="ARM repeat"/>
    <property type="match status" value="1"/>
</dbReference>
<feature type="compositionally biased region" description="Basic and acidic residues" evidence="2">
    <location>
        <begin position="803"/>
        <end position="815"/>
    </location>
</feature>
<evidence type="ECO:0000313" key="5">
    <source>
        <dbReference type="Proteomes" id="UP001176940"/>
    </source>
</evidence>
<evidence type="ECO:0000259" key="3">
    <source>
        <dbReference type="PROSITE" id="PS50853"/>
    </source>
</evidence>
<feature type="compositionally biased region" description="Basic and acidic residues" evidence="2">
    <location>
        <begin position="675"/>
        <end position="691"/>
    </location>
</feature>
<evidence type="ECO:0000256" key="2">
    <source>
        <dbReference type="SAM" id="MobiDB-lite"/>
    </source>
</evidence>
<dbReference type="SMART" id="SM00060">
    <property type="entry name" value="FN3"/>
    <property type="match status" value="3"/>
</dbReference>
<feature type="region of interest" description="Disordered" evidence="2">
    <location>
        <begin position="607"/>
        <end position="776"/>
    </location>
</feature>
<gene>
    <name evidence="4" type="ORF">RIMI_LOCUS8598209</name>
</gene>
<dbReference type="InterPro" id="IPR036116">
    <property type="entry name" value="FN3_sf"/>
</dbReference>
<feature type="region of interest" description="Disordered" evidence="2">
    <location>
        <begin position="803"/>
        <end position="830"/>
    </location>
</feature>
<protein>
    <recommendedName>
        <fullName evidence="3">Fibronectin type-III domain-containing protein</fullName>
    </recommendedName>
</protein>
<dbReference type="PANTHER" id="PTHR46708:SF11">
    <property type="entry name" value="RECEPTOR-TYPE TYROSINE-PROTEIN PHOSPHATASE ETA-LIKE"/>
    <property type="match status" value="1"/>
</dbReference>
<name>A0ABN9LGV7_9NEOB</name>
<dbReference type="CDD" id="cd00063">
    <property type="entry name" value="FN3"/>
    <property type="match status" value="2"/>
</dbReference>
<feature type="compositionally biased region" description="Basic and acidic residues" evidence="2">
    <location>
        <begin position="724"/>
        <end position="744"/>
    </location>
</feature>
<reference evidence="4" key="1">
    <citation type="submission" date="2023-07" db="EMBL/GenBank/DDBJ databases">
        <authorList>
            <person name="Stuckert A."/>
        </authorList>
    </citation>
    <scope>NUCLEOTIDE SEQUENCE</scope>
</reference>
<dbReference type="InterPro" id="IPR013783">
    <property type="entry name" value="Ig-like_fold"/>
</dbReference>
<keyword evidence="1" id="KW-0677">Repeat</keyword>
<evidence type="ECO:0000256" key="1">
    <source>
        <dbReference type="ARBA" id="ARBA00022737"/>
    </source>
</evidence>
<dbReference type="Pfam" id="PF00041">
    <property type="entry name" value="fn3"/>
    <property type="match status" value="2"/>
</dbReference>
<accession>A0ABN9LGV7</accession>
<dbReference type="InterPro" id="IPR011989">
    <property type="entry name" value="ARM-like"/>
</dbReference>
<dbReference type="SUPFAM" id="SSF49265">
    <property type="entry name" value="Fibronectin type III"/>
    <property type="match status" value="1"/>
</dbReference>
<feature type="compositionally biased region" description="Polar residues" evidence="2">
    <location>
        <begin position="696"/>
        <end position="706"/>
    </location>
</feature>
<feature type="compositionally biased region" description="Polar residues" evidence="2">
    <location>
        <begin position="760"/>
        <end position="770"/>
    </location>
</feature>
<dbReference type="PROSITE" id="PS50853">
    <property type="entry name" value="FN3"/>
    <property type="match status" value="2"/>
</dbReference>
<proteinExistence type="predicted"/>
<feature type="domain" description="Fibronectin type-III" evidence="3">
    <location>
        <begin position="537"/>
        <end position="621"/>
    </location>
</feature>